<keyword evidence="3" id="KW-1185">Reference proteome</keyword>
<dbReference type="InterPro" id="IPR013922">
    <property type="entry name" value="Cyclin_PHO80-like"/>
</dbReference>
<dbReference type="eggNOG" id="KOG1674">
    <property type="taxonomic scope" value="Eukaryota"/>
</dbReference>
<name>A0A0L0HMH1_SPIPD</name>
<evidence type="ECO:0000313" key="3">
    <source>
        <dbReference type="Proteomes" id="UP000053201"/>
    </source>
</evidence>
<dbReference type="PANTHER" id="PTHR15615">
    <property type="match status" value="1"/>
</dbReference>
<evidence type="ECO:0000256" key="1">
    <source>
        <dbReference type="SAM" id="MobiDB-lite"/>
    </source>
</evidence>
<dbReference type="PANTHER" id="PTHR15615:SF27">
    <property type="entry name" value="PHO85 CYCLIN CLG1"/>
    <property type="match status" value="1"/>
</dbReference>
<protein>
    <recommendedName>
        <fullName evidence="4">Cyclin N-terminal domain-containing protein</fullName>
    </recommendedName>
</protein>
<dbReference type="VEuPathDB" id="FungiDB:SPPG_02523"/>
<dbReference type="Gene3D" id="1.10.472.10">
    <property type="entry name" value="Cyclin-like"/>
    <property type="match status" value="1"/>
</dbReference>
<dbReference type="Proteomes" id="UP000053201">
    <property type="component" value="Unassembled WGS sequence"/>
</dbReference>
<reference evidence="2 3" key="1">
    <citation type="submission" date="2009-08" db="EMBL/GenBank/DDBJ databases">
        <title>The Genome Sequence of Spizellomyces punctatus strain DAOM BR117.</title>
        <authorList>
            <consortium name="The Broad Institute Genome Sequencing Platform"/>
            <person name="Russ C."/>
            <person name="Cuomo C."/>
            <person name="Shea T."/>
            <person name="Young S.K."/>
            <person name="Zeng Q."/>
            <person name="Koehrsen M."/>
            <person name="Haas B."/>
            <person name="Borodovsky M."/>
            <person name="Guigo R."/>
            <person name="Alvarado L."/>
            <person name="Berlin A."/>
            <person name="Bochicchio J."/>
            <person name="Borenstein D."/>
            <person name="Chapman S."/>
            <person name="Chen Z."/>
            <person name="Engels R."/>
            <person name="Freedman E."/>
            <person name="Gellesch M."/>
            <person name="Goldberg J."/>
            <person name="Griggs A."/>
            <person name="Gujja S."/>
            <person name="Heiman D."/>
            <person name="Hepburn T."/>
            <person name="Howarth C."/>
            <person name="Jen D."/>
            <person name="Larson L."/>
            <person name="Lewis B."/>
            <person name="Mehta T."/>
            <person name="Park D."/>
            <person name="Pearson M."/>
            <person name="Roberts A."/>
            <person name="Saif S."/>
            <person name="Shenoy N."/>
            <person name="Sisk P."/>
            <person name="Stolte C."/>
            <person name="Sykes S."/>
            <person name="Thomson T."/>
            <person name="Walk T."/>
            <person name="White J."/>
            <person name="Yandava C."/>
            <person name="Burger G."/>
            <person name="Gray M.W."/>
            <person name="Holland P.W.H."/>
            <person name="King N."/>
            <person name="Lang F.B.F."/>
            <person name="Roger A.J."/>
            <person name="Ruiz-Trillo I."/>
            <person name="Lander E."/>
            <person name="Nusbaum C."/>
        </authorList>
    </citation>
    <scope>NUCLEOTIDE SEQUENCE [LARGE SCALE GENOMIC DNA]</scope>
    <source>
        <strain evidence="2 3">DAOM BR117</strain>
    </source>
</reference>
<dbReference type="AlphaFoldDB" id="A0A0L0HMH1"/>
<dbReference type="InParanoid" id="A0A0L0HMH1"/>
<feature type="region of interest" description="Disordered" evidence="1">
    <location>
        <begin position="238"/>
        <end position="257"/>
    </location>
</feature>
<dbReference type="STRING" id="645134.A0A0L0HMH1"/>
<dbReference type="GO" id="GO:0000307">
    <property type="term" value="C:cyclin-dependent protein kinase holoenzyme complex"/>
    <property type="evidence" value="ECO:0007669"/>
    <property type="project" value="TreeGrafter"/>
</dbReference>
<sequence>MKPTLATPPAMNNLFASSSSSLPHRPDLMPSLCRMSMCKPSRTESTISNPSSTGLDKITTSVLTSPRITSTLSLFISDLIHSTWHSTTSPPPASFSHFTSSILKTANLPFSVVLFALLLIDRLKKRRPALRGSEGSECRLLVCALMVAMKVLLDNTYTNRTWEKVSRIPVKELNIMEMEFLSQLNFDIHVTDDEYFLWLQHIENAVRDFRHPHYEQITAPSSPSPYYTPRSAHQAQWTSATVGRESATVGREPRSRSSAYTKQHARWFKSFLV</sequence>
<dbReference type="GeneID" id="27686102"/>
<dbReference type="GO" id="GO:0019901">
    <property type="term" value="F:protein kinase binding"/>
    <property type="evidence" value="ECO:0007669"/>
    <property type="project" value="InterPro"/>
</dbReference>
<proteinExistence type="predicted"/>
<evidence type="ECO:0000313" key="2">
    <source>
        <dbReference type="EMBL" id="KND02019.1"/>
    </source>
</evidence>
<dbReference type="OrthoDB" id="244495at2759"/>
<dbReference type="EMBL" id="KQ257453">
    <property type="protein sequence ID" value="KND02019.1"/>
    <property type="molecule type" value="Genomic_DNA"/>
</dbReference>
<dbReference type="Pfam" id="PF08613">
    <property type="entry name" value="Cyclin"/>
    <property type="match status" value="1"/>
</dbReference>
<dbReference type="GO" id="GO:0016538">
    <property type="term" value="F:cyclin-dependent protein serine/threonine kinase regulator activity"/>
    <property type="evidence" value="ECO:0007669"/>
    <property type="project" value="TreeGrafter"/>
</dbReference>
<dbReference type="SUPFAM" id="SSF47954">
    <property type="entry name" value="Cyclin-like"/>
    <property type="match status" value="1"/>
</dbReference>
<dbReference type="InterPro" id="IPR036915">
    <property type="entry name" value="Cyclin-like_sf"/>
</dbReference>
<organism evidence="2 3">
    <name type="scientific">Spizellomyces punctatus (strain DAOM BR117)</name>
    <dbReference type="NCBI Taxonomy" id="645134"/>
    <lineage>
        <taxon>Eukaryota</taxon>
        <taxon>Fungi</taxon>
        <taxon>Fungi incertae sedis</taxon>
        <taxon>Chytridiomycota</taxon>
        <taxon>Chytridiomycota incertae sedis</taxon>
        <taxon>Chytridiomycetes</taxon>
        <taxon>Spizellomycetales</taxon>
        <taxon>Spizellomycetaceae</taxon>
        <taxon>Spizellomyces</taxon>
    </lineage>
</organism>
<accession>A0A0L0HMH1</accession>
<dbReference type="CDD" id="cd20557">
    <property type="entry name" value="CYCLIN_ScPCL1-like"/>
    <property type="match status" value="1"/>
</dbReference>
<gene>
    <name evidence="2" type="ORF">SPPG_02523</name>
</gene>
<evidence type="ECO:0008006" key="4">
    <source>
        <dbReference type="Google" id="ProtNLM"/>
    </source>
</evidence>
<feature type="region of interest" description="Disordered" evidence="1">
    <location>
        <begin position="1"/>
        <end position="22"/>
    </location>
</feature>
<dbReference type="RefSeq" id="XP_016610058.1">
    <property type="nucleotide sequence ID" value="XM_016750808.1"/>
</dbReference>
<dbReference type="GO" id="GO:0005634">
    <property type="term" value="C:nucleus"/>
    <property type="evidence" value="ECO:0007669"/>
    <property type="project" value="TreeGrafter"/>
</dbReference>